<evidence type="ECO:0008006" key="4">
    <source>
        <dbReference type="Google" id="ProtNLM"/>
    </source>
</evidence>
<dbReference type="AlphaFoldDB" id="A0A0D3K5U8"/>
<name>A0A0D3K5U8_EMIH1</name>
<dbReference type="InterPro" id="IPR016181">
    <property type="entry name" value="Acyl_CoA_acyltransferase"/>
</dbReference>
<reference evidence="3" key="1">
    <citation type="journal article" date="2013" name="Nature">
        <title>Pan genome of the phytoplankton Emiliania underpins its global distribution.</title>
        <authorList>
            <person name="Read B.A."/>
            <person name="Kegel J."/>
            <person name="Klute M.J."/>
            <person name="Kuo A."/>
            <person name="Lefebvre S.C."/>
            <person name="Maumus F."/>
            <person name="Mayer C."/>
            <person name="Miller J."/>
            <person name="Monier A."/>
            <person name="Salamov A."/>
            <person name="Young J."/>
            <person name="Aguilar M."/>
            <person name="Claverie J.M."/>
            <person name="Frickenhaus S."/>
            <person name="Gonzalez K."/>
            <person name="Herman E.K."/>
            <person name="Lin Y.C."/>
            <person name="Napier J."/>
            <person name="Ogata H."/>
            <person name="Sarno A.F."/>
            <person name="Shmutz J."/>
            <person name="Schroeder D."/>
            <person name="de Vargas C."/>
            <person name="Verret F."/>
            <person name="von Dassow P."/>
            <person name="Valentin K."/>
            <person name="Van de Peer Y."/>
            <person name="Wheeler G."/>
            <person name="Dacks J.B."/>
            <person name="Delwiche C.F."/>
            <person name="Dyhrman S.T."/>
            <person name="Glockner G."/>
            <person name="John U."/>
            <person name="Richards T."/>
            <person name="Worden A.Z."/>
            <person name="Zhang X."/>
            <person name="Grigoriev I.V."/>
            <person name="Allen A.E."/>
            <person name="Bidle K."/>
            <person name="Borodovsky M."/>
            <person name="Bowler C."/>
            <person name="Brownlee C."/>
            <person name="Cock J.M."/>
            <person name="Elias M."/>
            <person name="Gladyshev V.N."/>
            <person name="Groth M."/>
            <person name="Guda C."/>
            <person name="Hadaegh A."/>
            <person name="Iglesias-Rodriguez M.D."/>
            <person name="Jenkins J."/>
            <person name="Jones B.M."/>
            <person name="Lawson T."/>
            <person name="Leese F."/>
            <person name="Lindquist E."/>
            <person name="Lobanov A."/>
            <person name="Lomsadze A."/>
            <person name="Malik S.B."/>
            <person name="Marsh M.E."/>
            <person name="Mackinder L."/>
            <person name="Mock T."/>
            <person name="Mueller-Roeber B."/>
            <person name="Pagarete A."/>
            <person name="Parker M."/>
            <person name="Probert I."/>
            <person name="Quesneville H."/>
            <person name="Raines C."/>
            <person name="Rensing S.A."/>
            <person name="Riano-Pachon D.M."/>
            <person name="Richier S."/>
            <person name="Rokitta S."/>
            <person name="Shiraiwa Y."/>
            <person name="Soanes D.M."/>
            <person name="van der Giezen M."/>
            <person name="Wahlund T.M."/>
            <person name="Williams B."/>
            <person name="Wilson W."/>
            <person name="Wolfe G."/>
            <person name="Wurch L.L."/>
        </authorList>
    </citation>
    <scope>NUCLEOTIDE SEQUENCE</scope>
</reference>
<evidence type="ECO:0000313" key="3">
    <source>
        <dbReference type="Proteomes" id="UP000013827"/>
    </source>
</evidence>
<evidence type="ECO:0000256" key="1">
    <source>
        <dbReference type="SAM" id="MobiDB-lite"/>
    </source>
</evidence>
<proteinExistence type="predicted"/>
<dbReference type="SUPFAM" id="SSF55729">
    <property type="entry name" value="Acyl-CoA N-acyltransferases (Nat)"/>
    <property type="match status" value="1"/>
</dbReference>
<feature type="region of interest" description="Disordered" evidence="1">
    <location>
        <begin position="1"/>
        <end position="21"/>
    </location>
</feature>
<dbReference type="Gene3D" id="3.40.630.30">
    <property type="match status" value="1"/>
</dbReference>
<reference evidence="2" key="2">
    <citation type="submission" date="2024-10" db="UniProtKB">
        <authorList>
            <consortium name="EnsemblProtists"/>
        </authorList>
    </citation>
    <scope>IDENTIFICATION</scope>
</reference>
<accession>A0A0D3K5U8</accession>
<dbReference type="RefSeq" id="XP_005783562.1">
    <property type="nucleotide sequence ID" value="XM_005783505.1"/>
</dbReference>
<dbReference type="EnsemblProtists" id="EOD31133">
    <property type="protein sequence ID" value="EOD31133"/>
    <property type="gene ID" value="EMIHUDRAFT_203262"/>
</dbReference>
<keyword evidence="3" id="KW-1185">Reference proteome</keyword>
<dbReference type="GeneID" id="17276406"/>
<feature type="region of interest" description="Disordered" evidence="1">
    <location>
        <begin position="281"/>
        <end position="302"/>
    </location>
</feature>
<protein>
    <recommendedName>
        <fullName evidence="4">N-acetyltransferase domain-containing protein</fullName>
    </recommendedName>
</protein>
<dbReference type="PaxDb" id="2903-EOD31133"/>
<organism evidence="2 3">
    <name type="scientific">Emiliania huxleyi (strain CCMP1516)</name>
    <dbReference type="NCBI Taxonomy" id="280463"/>
    <lineage>
        <taxon>Eukaryota</taxon>
        <taxon>Haptista</taxon>
        <taxon>Haptophyta</taxon>
        <taxon>Prymnesiophyceae</taxon>
        <taxon>Isochrysidales</taxon>
        <taxon>Noelaerhabdaceae</taxon>
        <taxon>Emiliania</taxon>
    </lineage>
</organism>
<evidence type="ECO:0000313" key="2">
    <source>
        <dbReference type="EnsemblProtists" id="EOD31133"/>
    </source>
</evidence>
<dbReference type="KEGG" id="ehx:EMIHUDRAFT_203262"/>
<dbReference type="HOGENOM" id="CLU_922674_0_0_1"/>
<feature type="compositionally biased region" description="Basic and acidic residues" evidence="1">
    <location>
        <begin position="1"/>
        <end position="10"/>
    </location>
</feature>
<dbReference type="Proteomes" id="UP000013827">
    <property type="component" value="Unassembled WGS sequence"/>
</dbReference>
<sequence length="302" mass="31401">MRQKETKRSPLDALAGKGKAVPGAPDLSYSLGGVAEVGGAEVERVLDSVEMDDQVAAMRGPYAGARRIAICRGVRVLAAAVVEVHETTASLPSVIEIPILASARSERRKGFGSVLHALITELAASVGVQAILVCATPEARSFWLRQGYHTLAHCPPALATELRAVIKSGVMSDPFRETVRMAQALPRAGEPGALVASTLRAVASRSASSQSSHGLSSAEAARALGYEDLSGSAAALFQVEGRKRVRVPCDARAPPAALAVQVPLRKLQAFQLDAHEGAAGEGLGAEGQLLHGEVSGPRGESR</sequence>